<dbReference type="RefSeq" id="WP_244714971.1">
    <property type="nucleotide sequence ID" value="NZ_CP095049.1"/>
</dbReference>
<name>A0ABY4F653_9BACT</name>
<accession>A0ABY4F653</accession>
<organism evidence="1 2">
    <name type="scientific">Hymenobacter cellulosivorans</name>
    <dbReference type="NCBI Taxonomy" id="2932249"/>
    <lineage>
        <taxon>Bacteria</taxon>
        <taxon>Pseudomonadati</taxon>
        <taxon>Bacteroidota</taxon>
        <taxon>Cytophagia</taxon>
        <taxon>Cytophagales</taxon>
        <taxon>Hymenobacteraceae</taxon>
        <taxon>Hymenobacter</taxon>
    </lineage>
</organism>
<proteinExistence type="predicted"/>
<gene>
    <name evidence="1" type="ORF">MUN80_18235</name>
</gene>
<sequence>MKSLLLILLLSLPGLVKGQHKGYKKPQKVTLLRIDVFAYLGTEQHYTITADSLVVKDLSMGATDTLYTRRLTPTERNWLLAPFDQIYLSSIRDKYEPARISNLHDISYRVVLYKGEFMRVTDIYKKKVRFFDTFVQRFNRLVPTPYQMYYTAEYFK</sequence>
<evidence type="ECO:0000313" key="2">
    <source>
        <dbReference type="Proteomes" id="UP000831785"/>
    </source>
</evidence>
<keyword evidence="2" id="KW-1185">Reference proteome</keyword>
<reference evidence="1 2" key="1">
    <citation type="submission" date="2022-04" db="EMBL/GenBank/DDBJ databases">
        <title>Hymenobacter sp. isolated from the air.</title>
        <authorList>
            <person name="Won M."/>
            <person name="Lee C.-M."/>
            <person name="Woen H.-Y."/>
            <person name="Kwon S.-W."/>
        </authorList>
    </citation>
    <scope>NUCLEOTIDE SEQUENCE [LARGE SCALE GENOMIC DNA]</scope>
    <source>
        <strain evidence="2">5116 S-27</strain>
    </source>
</reference>
<evidence type="ECO:0000313" key="1">
    <source>
        <dbReference type="EMBL" id="UOQ51691.1"/>
    </source>
</evidence>
<protein>
    <submittedName>
        <fullName evidence="1">Uncharacterized protein</fullName>
    </submittedName>
</protein>
<dbReference type="EMBL" id="CP095049">
    <property type="protein sequence ID" value="UOQ51691.1"/>
    <property type="molecule type" value="Genomic_DNA"/>
</dbReference>
<dbReference type="Proteomes" id="UP000831785">
    <property type="component" value="Chromosome"/>
</dbReference>